<dbReference type="EMBL" id="JADJOT010000012">
    <property type="protein sequence ID" value="MBK7956386.1"/>
    <property type="molecule type" value="Genomic_DNA"/>
</dbReference>
<name>A0A935TD33_9PROT</name>
<organism evidence="2 3">
    <name type="scientific">Candidatus Accumulibacter affinis</name>
    <dbReference type="NCBI Taxonomy" id="2954384"/>
    <lineage>
        <taxon>Bacteria</taxon>
        <taxon>Pseudomonadati</taxon>
        <taxon>Pseudomonadota</taxon>
        <taxon>Betaproteobacteria</taxon>
        <taxon>Candidatus Accumulibacter</taxon>
    </lineage>
</organism>
<feature type="chain" id="PRO_5037888205" evidence="1">
    <location>
        <begin position="29"/>
        <end position="2450"/>
    </location>
</feature>
<evidence type="ECO:0000313" key="2">
    <source>
        <dbReference type="EMBL" id="MBK7956386.1"/>
    </source>
</evidence>
<evidence type="ECO:0000256" key="1">
    <source>
        <dbReference type="SAM" id="SignalP"/>
    </source>
</evidence>
<accession>A0A935TD33</accession>
<dbReference type="Proteomes" id="UP000706151">
    <property type="component" value="Unassembled WGS sequence"/>
</dbReference>
<reference evidence="2 3" key="1">
    <citation type="submission" date="2020-10" db="EMBL/GenBank/DDBJ databases">
        <title>Connecting structure to function with the recovery of over 1000 high-quality activated sludge metagenome-assembled genomes encoding full-length rRNA genes using long-read sequencing.</title>
        <authorList>
            <person name="Singleton C.M."/>
            <person name="Petriglieri F."/>
            <person name="Kristensen J.M."/>
            <person name="Kirkegaard R.H."/>
            <person name="Michaelsen T.Y."/>
            <person name="Andersen M.H."/>
            <person name="Karst S.M."/>
            <person name="Dueholm M.S."/>
            <person name="Nielsen P.H."/>
            <person name="Albertsen M."/>
        </authorList>
    </citation>
    <scope>NUCLEOTIDE SEQUENCE [LARGE SCALE GENOMIC DNA]</scope>
    <source>
        <strain evidence="2">Fred_18-Q3-R57-64_BAT3C.720</strain>
    </source>
</reference>
<comment type="caution">
    <text evidence="2">The sequence shown here is derived from an EMBL/GenBank/DDBJ whole genome shotgun (WGS) entry which is preliminary data.</text>
</comment>
<sequence>MNKVKKSLRLKHLTALMVAAGCISNPVAGQTVIIGDTTTETVFVPGSTITPVDILILGNTASGNGTLNFSGGTLTLDQSIAGGYSGYVTVGNSGVGTINQSNSAGNSVININGPQYVGPAPGDSPDPWGGYLFVGRNNGSAGTYTMVDNTFGGNSLELNVQREIQIGGSNVSEQAGGGFSCLTSCSGSFAQDGGVVTAGGVTIGIGNGTGSYTISSGALNSFIDLGNTATGTFEHVGGTVTAGGMFIGNGSSGNGTYNLNGGTLNSGSFVLLGAFGTGTITQNAGDHNAQQLLLGSEAGGNGFYNLNDGALTIGSGTTDQLVVGHNGTGTFTMTGGTLVIQNQDINTAAFVVGNNSGAVGTFTQSGGAVDGGRALAIGLNGGTGTYNLNTDTVNLSTPTLTTGFIALGNNSGQGTFNQQTATSNTTGSLFIGGQGTYNLDGGTLDVGTTIGGQGSIVGTSDSGALLNQTGGTHTTNTLIVGNRSDSSGTYSISGGDLIVSGQMFVGRGHDSLNSGTLNGLFQQSAGSVDAAQIFVGGFAESATSYYGAGRYELSGGTVTSAFTAIGWLGQGSVLQTAGTFNAGELQLGSSGLFSVSNGNGGFDFYSSGTYDLKGGVLNATSTTVSVFGLGTFNQSDGDHNVSGNLTVGSQPGLIELNSGQVREGVYKLSGGNLTVVGNVTIGAGNGVNLDPGFPGEPGALGTFIQSGGTHLVGGDLKIGQSGNVAGGTGLYTLSSGVLTVSGNTFIGGSGLPDGLQDGIGTFTQTGGTHTTLGDMNVGGGLGTYNLSGTGVLNTGITYVNSDNGSSFNQSGGTHNTGYLNVYGGDYLLSGGTINVAGNMGVGGPFNSARVTQSGGEVFVNDPTFGLFVGGFGGSGKTGTYTLSSGTLTVAATTHVGSDAVGTFNQTGGTHTTSRLVLGENVGGNGTYNLSGGTLNDSSVIGDAGVGVMNTSGGTHNVTGDLILGNQATGNGTYKLSSTGQVVVSGSTTVGGQGTGALNISDTGSFTGTGFVRLGSAPGSQGGLVLSDAGSLSINYTGTGAQLLVGDQGTGTVVQTGTSSVTTGSLRVGVQNGSTGTYTMGGGTLTVQDGSAVAGGMRIALAGNGTFTQNNGAVSAAYVQIGGANFGQGSGGTGVYNLNGGTLSSSGAVDVNVNSLSTGTLNVAGGALTAPLIINNDKVNYSGGSIAANVNNNANFNVSGGAARTLTGNFANNTGGTLAVAAATPLTVSDVLTQAAGASIKSDASITVGKDYHNLAAGSGNSFDRHAGVTNGAGGIFASQIIGANAAQTITGNVAAAGTDSFTLDLGNVRGGSGPVTKNYQIANNGSGADIRGAIQTAGANGGNITDARLSGTGVTAANFGPIVAGGNSGDLSVTLSGPGAALSGQKVAIVSNFDNVATKVINLTGGAVSALAVGNATPNSPSPVDLGNFRIGTAGANTSFSVQNQTTGAGAEQLGINSALASSGFAANNAFGAGLIGPGASANGAITAQASGTGTAGVNNGTVTINYATDGTNIDAAFTRQASNQQVINVSATGYNAAVGSTTPTPVTFTNRHVGDAASQLLTVQNTAPTGLFSEALNASFAASTGNLTNNGGSVVDLKAGSNNNSAMSVTLDTSAAGARSGSVTIAYATDGTGSNGNSGLAAMTAGSQVIDVSGNVYRLAAGNLTPTTLNFGTVQVGQVVASQNLTITNTASGPAGFVEHLDASFGTPTDTRIVGNNSISLLAAGANSTAMSVGLNTNIGAGLLNGTIAVNYVSNGSLTSGLGLTGVGSQNVTVTGDIQLVGNVILQANPSAHAPEPVNLGNVRLGGSFGTQALSMTNVQNVNGDAQAALNASIAPATGPVTATGSFNLLNPGSTDNSSLVVGLAAGASATAGAKSGTATIAVVSDASNVGGCSPNCQMPLPSQTVTINGGAYQVAQPSLPTDVNLGNLRIGDSRSQAITIGNTNNAPAGFQEGLNANVGATVNATGSGGPITNLAAGATSNAISVGLAAATAGNTNAGAVTINLATNGDGTSGLGVLSLPDATVNLTATGYRTANNAANPVLTTGAITLAARVGDATPMAAISITNSSPDAFTEGLKVDRGSTAAGFSSSGSIANLAAAGMDSTSVKVALATGTAGTFSGSQVLNFTSTGVGTTGAPDLAVGSASVVLTGNVYQQAVGQVNGTTVDFGIVHVGDPVANHNLSVANVAPVVALNDTLAGSLVGVSGPFNANGNLAGLGAGQTDTTSLAIGLNTSAAGVFNDAATVNFLSQNPDMAALDIEIVALNLVGTVNNYAKSAFTFDSGAGSFAQNGLSYTLNFGTLFEGSGLFETKLLASNDVLGPADLLDGDFQFADSAEFGEIGFADFLDFAAGESQHLLLTFDTSSVGVGSYSNTILLKGAGHNASGYRGAVQDITLVVQGTVVERSSNVPEPGNLLLVLTGLLLTASLSRRTTRAPVVGQQASAEESTSS</sequence>
<evidence type="ECO:0000313" key="3">
    <source>
        <dbReference type="Proteomes" id="UP000706151"/>
    </source>
</evidence>
<keyword evidence="1" id="KW-0732">Signal</keyword>
<dbReference type="NCBIfam" id="NF012200">
    <property type="entry name" value="choice_anch_D"/>
    <property type="match status" value="7"/>
</dbReference>
<gene>
    <name evidence="2" type="ORF">IPK02_21935</name>
</gene>
<dbReference type="PROSITE" id="PS51257">
    <property type="entry name" value="PROKAR_LIPOPROTEIN"/>
    <property type="match status" value="1"/>
</dbReference>
<feature type="signal peptide" evidence="1">
    <location>
        <begin position="1"/>
        <end position="28"/>
    </location>
</feature>
<proteinExistence type="predicted"/>
<protein>
    <submittedName>
        <fullName evidence="2">Choice-of-anchor D domain-containing protein</fullName>
    </submittedName>
</protein>